<dbReference type="RefSeq" id="WP_379570345.1">
    <property type="nucleotide sequence ID" value="NZ_JBHUFV010000011.1"/>
</dbReference>
<keyword evidence="2" id="KW-1185">Reference proteome</keyword>
<protein>
    <submittedName>
        <fullName evidence="1">Uncharacterized protein</fullName>
    </submittedName>
</protein>
<accession>A0ABW4SNP3</accession>
<evidence type="ECO:0000313" key="2">
    <source>
        <dbReference type="Proteomes" id="UP001597368"/>
    </source>
</evidence>
<proteinExistence type="predicted"/>
<gene>
    <name evidence="1" type="ORF">ACFSKW_06915</name>
</gene>
<dbReference type="EMBL" id="JBHUFV010000011">
    <property type="protein sequence ID" value="MFD1931205.1"/>
    <property type="molecule type" value="Genomic_DNA"/>
</dbReference>
<dbReference type="Proteomes" id="UP001597368">
    <property type="component" value="Unassembled WGS sequence"/>
</dbReference>
<organism evidence="1 2">
    <name type="scientific">Nonomuraea mangrovi</name>
    <dbReference type="NCBI Taxonomy" id="2316207"/>
    <lineage>
        <taxon>Bacteria</taxon>
        <taxon>Bacillati</taxon>
        <taxon>Actinomycetota</taxon>
        <taxon>Actinomycetes</taxon>
        <taxon>Streptosporangiales</taxon>
        <taxon>Streptosporangiaceae</taxon>
        <taxon>Nonomuraea</taxon>
    </lineage>
</organism>
<comment type="caution">
    <text evidence="1">The sequence shown here is derived from an EMBL/GenBank/DDBJ whole genome shotgun (WGS) entry which is preliminary data.</text>
</comment>
<name>A0ABW4SNP3_9ACTN</name>
<evidence type="ECO:0000313" key="1">
    <source>
        <dbReference type="EMBL" id="MFD1931205.1"/>
    </source>
</evidence>
<reference evidence="2" key="1">
    <citation type="journal article" date="2019" name="Int. J. Syst. Evol. Microbiol.">
        <title>The Global Catalogue of Microorganisms (GCM) 10K type strain sequencing project: providing services to taxonomists for standard genome sequencing and annotation.</title>
        <authorList>
            <consortium name="The Broad Institute Genomics Platform"/>
            <consortium name="The Broad Institute Genome Sequencing Center for Infectious Disease"/>
            <person name="Wu L."/>
            <person name="Ma J."/>
        </authorList>
    </citation>
    <scope>NUCLEOTIDE SEQUENCE [LARGE SCALE GENOMIC DNA]</scope>
    <source>
        <strain evidence="2">ICMP 6774ER</strain>
    </source>
</reference>
<sequence length="108" mass="12016">MVPWLAPGPCGDRVAPRMRYHLVIAMVLQSRTWIVNWHEERALAAVDIPLLGLPGQAPVWVEIEHDPNDTFVFLDFNSSAVTLHPVSLGSPQAACEKPYPGEQPYACR</sequence>